<feature type="transmembrane region" description="Helical" evidence="8">
    <location>
        <begin position="190"/>
        <end position="208"/>
    </location>
</feature>
<keyword evidence="6 8" id="KW-1133">Transmembrane helix</keyword>
<evidence type="ECO:0000259" key="9">
    <source>
        <dbReference type="PROSITE" id="PS50928"/>
    </source>
</evidence>
<keyword evidence="3 8" id="KW-0813">Transport</keyword>
<feature type="transmembrane region" description="Helical" evidence="8">
    <location>
        <begin position="29"/>
        <end position="50"/>
    </location>
</feature>
<protein>
    <recommendedName>
        <fullName evidence="9">ABC transmembrane type-1 domain-containing protein</fullName>
    </recommendedName>
</protein>
<feature type="transmembrane region" description="Helical" evidence="8">
    <location>
        <begin position="77"/>
        <end position="106"/>
    </location>
</feature>
<evidence type="ECO:0000256" key="4">
    <source>
        <dbReference type="ARBA" id="ARBA00022475"/>
    </source>
</evidence>
<evidence type="ECO:0000313" key="11">
    <source>
        <dbReference type="Proteomes" id="UP000270471"/>
    </source>
</evidence>
<comment type="similarity">
    <text evidence="2">Belongs to the binding-protein-dependent transport system permease family. CysTW subfamily.</text>
</comment>
<evidence type="ECO:0000313" key="10">
    <source>
        <dbReference type="EMBL" id="RMB82645.1"/>
    </source>
</evidence>
<evidence type="ECO:0000256" key="1">
    <source>
        <dbReference type="ARBA" id="ARBA00004651"/>
    </source>
</evidence>
<evidence type="ECO:0000256" key="6">
    <source>
        <dbReference type="ARBA" id="ARBA00022989"/>
    </source>
</evidence>
<comment type="caution">
    <text evidence="10">The sequence shown here is derived from an EMBL/GenBank/DDBJ whole genome shotgun (WGS) entry which is preliminary data.</text>
</comment>
<comment type="subcellular location">
    <subcellularLocation>
        <location evidence="1 8">Cell membrane</location>
        <topology evidence="1 8">Multi-pass membrane protein</topology>
    </subcellularLocation>
</comment>
<keyword evidence="11" id="KW-1185">Reference proteome</keyword>
<keyword evidence="5 8" id="KW-0812">Transmembrane</keyword>
<dbReference type="GO" id="GO:0055085">
    <property type="term" value="P:transmembrane transport"/>
    <property type="evidence" value="ECO:0007669"/>
    <property type="project" value="InterPro"/>
</dbReference>
<feature type="domain" description="ABC transmembrane type-1" evidence="9">
    <location>
        <begin position="74"/>
        <end position="280"/>
    </location>
</feature>
<dbReference type="InterPro" id="IPR035906">
    <property type="entry name" value="MetI-like_sf"/>
</dbReference>
<dbReference type="InterPro" id="IPR000515">
    <property type="entry name" value="MetI-like"/>
</dbReference>
<feature type="transmembrane region" description="Helical" evidence="8">
    <location>
        <begin position="126"/>
        <end position="143"/>
    </location>
</feature>
<keyword evidence="7 8" id="KW-0472">Membrane</keyword>
<dbReference type="Pfam" id="PF00528">
    <property type="entry name" value="BPD_transp_1"/>
    <property type="match status" value="1"/>
</dbReference>
<dbReference type="PROSITE" id="PS50928">
    <property type="entry name" value="ABC_TM1"/>
    <property type="match status" value="1"/>
</dbReference>
<organism evidence="10 11">
    <name type="scientific">Streptomyces shenzhenensis</name>
    <dbReference type="NCBI Taxonomy" id="943815"/>
    <lineage>
        <taxon>Bacteria</taxon>
        <taxon>Bacillati</taxon>
        <taxon>Actinomycetota</taxon>
        <taxon>Actinomycetes</taxon>
        <taxon>Kitasatosporales</taxon>
        <taxon>Streptomycetaceae</taxon>
        <taxon>Streptomyces</taxon>
    </lineage>
</organism>
<dbReference type="Proteomes" id="UP000270471">
    <property type="component" value="Unassembled WGS sequence"/>
</dbReference>
<keyword evidence="4" id="KW-1003">Cell membrane</keyword>
<dbReference type="OrthoDB" id="9808619at2"/>
<feature type="transmembrane region" description="Helical" evidence="8">
    <location>
        <begin position="215"/>
        <end position="237"/>
    </location>
</feature>
<evidence type="ECO:0000256" key="5">
    <source>
        <dbReference type="ARBA" id="ARBA00022692"/>
    </source>
</evidence>
<reference evidence="10 11" key="1">
    <citation type="submission" date="2017-11" db="EMBL/GenBank/DDBJ databases">
        <title>Draft genome of actinobacteria isolated from guarana (Paullinia cupana (Mart.) Ducke.</title>
        <authorList>
            <person name="Siqueira K.A."/>
            <person name="Liotti R.G."/>
            <person name="Mendes T.A.O."/>
            <person name="Soares M.A."/>
        </authorList>
    </citation>
    <scope>NUCLEOTIDE SEQUENCE [LARGE SCALE GENOMIC DNA]</scope>
    <source>
        <strain evidence="10 11">193</strain>
    </source>
</reference>
<dbReference type="PANTHER" id="PTHR42929:SF5">
    <property type="entry name" value="ABC TRANSPORTER PERMEASE PROTEIN"/>
    <property type="match status" value="1"/>
</dbReference>
<proteinExistence type="inferred from homology"/>
<sequence>MSTSGAAVSVATRARRRGSKTFGTAERHWLLWPPLIFFALLLVVPLVALFQQALTGQGNTFSEAVHMDVFAKAVERTLILAAVVTVVTVILGACYALAIAVGPVWIKVTLMAGLLISLWTSVMVRTFGWMLMELPTGALFWALDKLQLRSEPLNLYQTTPGMYPAMVAVMLPFAVLPVMAALSSLDGEQVDAATIFGAGPLLVLRAVVLPALRPALVSAGVLVFVMALGFYVTPLLLGGPSNMTLSGVINAQLNNANRADVGAAMSIILIGGTVVIYLIADRLFKVSERWG</sequence>
<evidence type="ECO:0000256" key="2">
    <source>
        <dbReference type="ARBA" id="ARBA00007069"/>
    </source>
</evidence>
<evidence type="ECO:0000256" key="8">
    <source>
        <dbReference type="RuleBase" id="RU363032"/>
    </source>
</evidence>
<dbReference type="AlphaFoldDB" id="A0A3M0I1F5"/>
<evidence type="ECO:0000256" key="3">
    <source>
        <dbReference type="ARBA" id="ARBA00022448"/>
    </source>
</evidence>
<accession>A0A3M0I1F5</accession>
<dbReference type="EMBL" id="PENI01000021">
    <property type="protein sequence ID" value="RMB82645.1"/>
    <property type="molecule type" value="Genomic_DNA"/>
</dbReference>
<gene>
    <name evidence="10" type="ORF">CTZ28_28245</name>
</gene>
<feature type="transmembrane region" description="Helical" evidence="8">
    <location>
        <begin position="163"/>
        <end position="184"/>
    </location>
</feature>
<dbReference type="GO" id="GO:0005886">
    <property type="term" value="C:plasma membrane"/>
    <property type="evidence" value="ECO:0007669"/>
    <property type="project" value="UniProtKB-SubCell"/>
</dbReference>
<dbReference type="SUPFAM" id="SSF161098">
    <property type="entry name" value="MetI-like"/>
    <property type="match status" value="1"/>
</dbReference>
<name>A0A3M0I1F5_9ACTN</name>
<dbReference type="Gene3D" id="1.10.3720.10">
    <property type="entry name" value="MetI-like"/>
    <property type="match status" value="1"/>
</dbReference>
<feature type="transmembrane region" description="Helical" evidence="8">
    <location>
        <begin position="261"/>
        <end position="280"/>
    </location>
</feature>
<dbReference type="CDD" id="cd06261">
    <property type="entry name" value="TM_PBP2"/>
    <property type="match status" value="1"/>
</dbReference>
<dbReference type="PANTHER" id="PTHR42929">
    <property type="entry name" value="INNER MEMBRANE ABC TRANSPORTER PERMEASE PROTEIN YDCU-RELATED-RELATED"/>
    <property type="match status" value="1"/>
</dbReference>
<evidence type="ECO:0000256" key="7">
    <source>
        <dbReference type="ARBA" id="ARBA00023136"/>
    </source>
</evidence>